<dbReference type="GO" id="GO:0140359">
    <property type="term" value="F:ABC-type transporter activity"/>
    <property type="evidence" value="ECO:0007669"/>
    <property type="project" value="InterPro"/>
</dbReference>
<feature type="transmembrane region" description="Helical" evidence="5">
    <location>
        <begin position="16"/>
        <end position="37"/>
    </location>
</feature>
<dbReference type="InterPro" id="IPR039421">
    <property type="entry name" value="Type_1_exporter"/>
</dbReference>
<dbReference type="InterPro" id="IPR011527">
    <property type="entry name" value="ABC1_TM_dom"/>
</dbReference>
<feature type="domain" description="ABC transmembrane type-1" evidence="6">
    <location>
        <begin position="86"/>
        <end position="332"/>
    </location>
</feature>
<dbReference type="GO" id="GO:0005524">
    <property type="term" value="F:ATP binding"/>
    <property type="evidence" value="ECO:0007669"/>
    <property type="project" value="UniProtKB-KW"/>
</dbReference>
<evidence type="ECO:0000313" key="7">
    <source>
        <dbReference type="EMBL" id="QGY04809.1"/>
    </source>
</evidence>
<keyword evidence="2 5" id="KW-0812">Transmembrane</keyword>
<accession>A0A6B9FSH5</accession>
<organism evidence="7 8">
    <name type="scientific">Methylobacterium mesophilicum SR1.6/6</name>
    <dbReference type="NCBI Taxonomy" id="908290"/>
    <lineage>
        <taxon>Bacteria</taxon>
        <taxon>Pseudomonadati</taxon>
        <taxon>Pseudomonadota</taxon>
        <taxon>Alphaproteobacteria</taxon>
        <taxon>Hyphomicrobiales</taxon>
        <taxon>Methylobacteriaceae</taxon>
        <taxon>Methylobacterium</taxon>
    </lineage>
</organism>
<evidence type="ECO:0000256" key="2">
    <source>
        <dbReference type="ARBA" id="ARBA00022692"/>
    </source>
</evidence>
<sequence>MESDPLVLTWRAARRLHAAAVALTVGIGAPLCALALLCLRDLIAVLPRDEAPVLPFLRLAVPLPGREFVVAPGVAMRPAELELAAFLCIAACAVILAALGWSVARLCFKAQNRAADTVRNAVLGTILDAPAGARDETRSLARLVGEVLARADRLLAAGIVLPAMTLAALLLALGFAALAAPRLIPAAVVGLGAVGLAYGLVLERARDRQDLRLRSSARAEDNLNDLVRRLPAVRSHGAAALERGRIASRVAAMRTNVARAEARLAYARAPALALAVILPAIAVGTALWRSTGPGAAPVPPVDPAALLAATGAFGLAGWLAAICARLWTVRRAVRPRFRDLARIIAALEGRRARAARTGTALPLPRSGILATEGVGAFDPATGERLTGVDVAFPMPGHVAITGSRGSGARALAAVLAGQVEPTAGAVTYGGTDLRVFDAAERARRIAFAAGEAILMAGSLRQNLLYGTDPAHAPDEIGLIGICRLTGLDGFVYARGLTGRLDPTAQPRLAAAIVAARRTMRQALAAKGAERLVEPFDPDRYNHQANVGENILFGEPVGGAFAPLRFARHPYLRAVLEAEELVRPLTEIGLSVARSTVEIFADLPNDHPLFDAYSLFQAAERGYFEDLVARLPNAASLRRGPAGQRDRTRLIGLALRYSETRHRFGLIDAAFEERLVQARRSFARMLPPHLAGAVEFHDPSRVNPAASLEENLLFGRISLGEANAEPRVRELVRRVLADEGLEASVYGLGLDSRVEIQPGTGALADGTINARERVAIELSRCLAREPDILVVAIAADERKAEGLRDRLARLRQARADRGFIVCLPETGVPEGAEPFDAVVVVENSAVVAPLHMPEEAEPAPVG</sequence>
<reference evidence="7 8" key="2">
    <citation type="journal article" date="2013" name="Genome Announc.">
        <title>Draft Genome Sequence of Methylobacterium mesophilicum Strain SR1.6/6, Isolated from Citrus sinensis.</title>
        <authorList>
            <person name="Marinho Almeida D."/>
            <person name="Dini-Andreote F."/>
            <person name="Camargo Neves A.A."/>
            <person name="Juca Ramos R.T."/>
            <person name="Andreote F.D."/>
            <person name="Carneiro A.R."/>
            <person name="Oliveira de Souza Lima A."/>
            <person name="Caracciolo Gomes de Sa P.H."/>
            <person name="Ribeiro Barbosa M.S."/>
            <person name="Araujo W.L."/>
            <person name="Silva A."/>
        </authorList>
    </citation>
    <scope>NUCLEOTIDE SEQUENCE [LARGE SCALE GENOMIC DNA]</scope>
    <source>
        <strain evidence="7 8">SR1.6/6</strain>
    </source>
</reference>
<evidence type="ECO:0000256" key="1">
    <source>
        <dbReference type="ARBA" id="ARBA00004651"/>
    </source>
</evidence>
<proteinExistence type="predicted"/>
<evidence type="ECO:0000259" key="6">
    <source>
        <dbReference type="PROSITE" id="PS50929"/>
    </source>
</evidence>
<dbReference type="PANTHER" id="PTHR24221:SF654">
    <property type="entry name" value="ATP-BINDING CASSETTE SUB-FAMILY B MEMBER 6"/>
    <property type="match status" value="1"/>
</dbReference>
<feature type="transmembrane region" description="Helical" evidence="5">
    <location>
        <begin position="154"/>
        <end position="177"/>
    </location>
</feature>
<feature type="transmembrane region" description="Helical" evidence="5">
    <location>
        <begin position="269"/>
        <end position="288"/>
    </location>
</feature>
<dbReference type="Gene3D" id="1.20.1560.10">
    <property type="entry name" value="ABC transporter type 1, transmembrane domain"/>
    <property type="match status" value="1"/>
</dbReference>
<dbReference type="RefSeq" id="WP_010685545.1">
    <property type="nucleotide sequence ID" value="NZ_CP043538.1"/>
</dbReference>
<dbReference type="PROSITE" id="PS50929">
    <property type="entry name" value="ABC_TM1F"/>
    <property type="match status" value="1"/>
</dbReference>
<dbReference type="Proteomes" id="UP000012488">
    <property type="component" value="Chromosome"/>
</dbReference>
<protein>
    <submittedName>
        <fullName evidence="7">ABC transporter ATP-binding protein</fullName>
    </submittedName>
</protein>
<dbReference type="AlphaFoldDB" id="A0A6B9FSH5"/>
<dbReference type="SUPFAM" id="SSF52540">
    <property type="entry name" value="P-loop containing nucleoside triphosphate hydrolases"/>
    <property type="match status" value="1"/>
</dbReference>
<feature type="transmembrane region" description="Helical" evidence="5">
    <location>
        <begin position="308"/>
        <end position="328"/>
    </location>
</feature>
<comment type="subcellular location">
    <subcellularLocation>
        <location evidence="1">Cell membrane</location>
        <topology evidence="1">Multi-pass membrane protein</topology>
    </subcellularLocation>
</comment>
<keyword evidence="3 5" id="KW-1133">Transmembrane helix</keyword>
<gene>
    <name evidence="7" type="ORF">MMSR116_25070</name>
</gene>
<name>A0A6B9FSH5_9HYPH</name>
<keyword evidence="7" id="KW-0067">ATP-binding</keyword>
<dbReference type="OrthoDB" id="9760920at2"/>
<dbReference type="Gene3D" id="3.40.50.300">
    <property type="entry name" value="P-loop containing nucleotide triphosphate hydrolases"/>
    <property type="match status" value="1"/>
</dbReference>
<feature type="transmembrane region" description="Helical" evidence="5">
    <location>
        <begin position="83"/>
        <end position="104"/>
    </location>
</feature>
<dbReference type="EMBL" id="CP043538">
    <property type="protein sequence ID" value="QGY04809.1"/>
    <property type="molecule type" value="Genomic_DNA"/>
</dbReference>
<keyword evidence="4 5" id="KW-0472">Membrane</keyword>
<keyword evidence="7" id="KW-0547">Nucleotide-binding</keyword>
<evidence type="ECO:0000313" key="8">
    <source>
        <dbReference type="Proteomes" id="UP000012488"/>
    </source>
</evidence>
<feature type="transmembrane region" description="Helical" evidence="5">
    <location>
        <begin position="183"/>
        <end position="202"/>
    </location>
</feature>
<evidence type="ECO:0000256" key="4">
    <source>
        <dbReference type="ARBA" id="ARBA00023136"/>
    </source>
</evidence>
<evidence type="ECO:0000256" key="3">
    <source>
        <dbReference type="ARBA" id="ARBA00022989"/>
    </source>
</evidence>
<dbReference type="SUPFAM" id="SSF90123">
    <property type="entry name" value="ABC transporter transmembrane region"/>
    <property type="match status" value="1"/>
</dbReference>
<dbReference type="InterPro" id="IPR036640">
    <property type="entry name" value="ABC1_TM_sf"/>
</dbReference>
<dbReference type="InterPro" id="IPR027417">
    <property type="entry name" value="P-loop_NTPase"/>
</dbReference>
<dbReference type="PANTHER" id="PTHR24221">
    <property type="entry name" value="ATP-BINDING CASSETTE SUB-FAMILY B"/>
    <property type="match status" value="1"/>
</dbReference>
<dbReference type="KEGG" id="mmes:MMSR116_25070"/>
<dbReference type="GO" id="GO:0005886">
    <property type="term" value="C:plasma membrane"/>
    <property type="evidence" value="ECO:0007669"/>
    <property type="project" value="UniProtKB-SubCell"/>
</dbReference>
<reference evidence="7 8" key="1">
    <citation type="journal article" date="2012" name="Genet. Mol. Biol.">
        <title>Analysis of 16S rRNA and mxaF genes revealing insights into Methylobacterium niche-specific plant association.</title>
        <authorList>
            <person name="Dourado M.N."/>
            <person name="Andreote F.D."/>
            <person name="Dini-Andreote F."/>
            <person name="Conti R."/>
            <person name="Araujo J.M."/>
            <person name="Araujo W.L."/>
        </authorList>
    </citation>
    <scope>NUCLEOTIDE SEQUENCE [LARGE SCALE GENOMIC DNA]</scope>
    <source>
        <strain evidence="7 8">SR1.6/6</strain>
    </source>
</reference>
<evidence type="ECO:0000256" key="5">
    <source>
        <dbReference type="SAM" id="Phobius"/>
    </source>
</evidence>